<accession>A0A1G1W951</accession>
<dbReference type="AlphaFoldDB" id="A0A1G1W951"/>
<dbReference type="EMBL" id="MHCP01000015">
    <property type="protein sequence ID" value="OGY24141.1"/>
    <property type="molecule type" value="Genomic_DNA"/>
</dbReference>
<reference evidence="1 2" key="1">
    <citation type="journal article" date="2016" name="Nat. Commun.">
        <title>Thousands of microbial genomes shed light on interconnected biogeochemical processes in an aquifer system.</title>
        <authorList>
            <person name="Anantharaman K."/>
            <person name="Brown C.T."/>
            <person name="Hug L.A."/>
            <person name="Sharon I."/>
            <person name="Castelle C.J."/>
            <person name="Probst A.J."/>
            <person name="Thomas B.C."/>
            <person name="Singh A."/>
            <person name="Wilkins M.J."/>
            <person name="Karaoz U."/>
            <person name="Brodie E.L."/>
            <person name="Williams K.H."/>
            <person name="Hubbard S.S."/>
            <person name="Banfield J.F."/>
        </authorList>
    </citation>
    <scope>NUCLEOTIDE SEQUENCE [LARGE SCALE GENOMIC DNA]</scope>
</reference>
<protein>
    <submittedName>
        <fullName evidence="1">Uncharacterized protein</fullName>
    </submittedName>
</protein>
<name>A0A1G1W951_9BACT</name>
<evidence type="ECO:0000313" key="2">
    <source>
        <dbReference type="Proteomes" id="UP000176631"/>
    </source>
</evidence>
<dbReference type="Proteomes" id="UP000176631">
    <property type="component" value="Unassembled WGS sequence"/>
</dbReference>
<evidence type="ECO:0000313" key="1">
    <source>
        <dbReference type="EMBL" id="OGY24141.1"/>
    </source>
</evidence>
<gene>
    <name evidence="1" type="ORF">A2172_01185</name>
</gene>
<proteinExistence type="predicted"/>
<comment type="caution">
    <text evidence="1">The sequence shown here is derived from an EMBL/GenBank/DDBJ whole genome shotgun (WGS) entry which is preliminary data.</text>
</comment>
<dbReference type="STRING" id="1802593.A2172_01185"/>
<sequence length="111" mass="12560">MTGDNGHLLTISREEGRILMEMRSPGDMIRGYEFRKHPISLARALHYVLAVPECDDLAFVEEDFRGRVSVKEEEYTLTFDTLGESKGVTVKARRDDFSDVVGLLENLPRGS</sequence>
<organism evidence="1 2">
    <name type="scientific">Candidatus Woykebacteria bacterium RBG_13_40_15</name>
    <dbReference type="NCBI Taxonomy" id="1802593"/>
    <lineage>
        <taxon>Bacteria</taxon>
        <taxon>Candidatus Woykeibacteriota</taxon>
    </lineage>
</organism>